<organism evidence="2 3">
    <name type="scientific">Stieleria marina</name>
    <dbReference type="NCBI Taxonomy" id="1930275"/>
    <lineage>
        <taxon>Bacteria</taxon>
        <taxon>Pseudomonadati</taxon>
        <taxon>Planctomycetota</taxon>
        <taxon>Planctomycetia</taxon>
        <taxon>Pirellulales</taxon>
        <taxon>Pirellulaceae</taxon>
        <taxon>Stieleria</taxon>
    </lineage>
</organism>
<reference evidence="2 3" key="1">
    <citation type="submission" date="2019-02" db="EMBL/GenBank/DDBJ databases">
        <title>Deep-cultivation of Planctomycetes and their phenomic and genomic characterization uncovers novel biology.</title>
        <authorList>
            <person name="Wiegand S."/>
            <person name="Jogler M."/>
            <person name="Boedeker C."/>
            <person name="Pinto D."/>
            <person name="Vollmers J."/>
            <person name="Rivas-Marin E."/>
            <person name="Kohn T."/>
            <person name="Peeters S.H."/>
            <person name="Heuer A."/>
            <person name="Rast P."/>
            <person name="Oberbeckmann S."/>
            <person name="Bunk B."/>
            <person name="Jeske O."/>
            <person name="Meyerdierks A."/>
            <person name="Storesund J.E."/>
            <person name="Kallscheuer N."/>
            <person name="Luecker S."/>
            <person name="Lage O.M."/>
            <person name="Pohl T."/>
            <person name="Merkel B.J."/>
            <person name="Hornburger P."/>
            <person name="Mueller R.-W."/>
            <person name="Bruemmer F."/>
            <person name="Labrenz M."/>
            <person name="Spormann A.M."/>
            <person name="Op den Camp H."/>
            <person name="Overmann J."/>
            <person name="Amann R."/>
            <person name="Jetten M.S.M."/>
            <person name="Mascher T."/>
            <person name="Medema M.H."/>
            <person name="Devos D.P."/>
            <person name="Kaster A.-K."/>
            <person name="Ovreas L."/>
            <person name="Rohde M."/>
            <person name="Galperin M.Y."/>
            <person name="Jogler C."/>
        </authorList>
    </citation>
    <scope>NUCLEOTIDE SEQUENCE [LARGE SCALE GENOMIC DNA]</scope>
    <source>
        <strain evidence="2 3">K23_9</strain>
    </source>
</reference>
<dbReference type="Proteomes" id="UP000319817">
    <property type="component" value="Chromosome"/>
</dbReference>
<gene>
    <name evidence="2" type="ORF">K239x_49560</name>
</gene>
<evidence type="ECO:0000313" key="3">
    <source>
        <dbReference type="Proteomes" id="UP000319817"/>
    </source>
</evidence>
<accession>A0A517P0P3</accession>
<evidence type="ECO:0000256" key="1">
    <source>
        <dbReference type="SAM" id="Coils"/>
    </source>
</evidence>
<dbReference type="OrthoDB" id="265876at2"/>
<keyword evidence="3" id="KW-1185">Reference proteome</keyword>
<feature type="coiled-coil region" evidence="1">
    <location>
        <begin position="86"/>
        <end position="120"/>
    </location>
</feature>
<evidence type="ECO:0000313" key="2">
    <source>
        <dbReference type="EMBL" id="QDT12941.1"/>
    </source>
</evidence>
<dbReference type="EMBL" id="CP036526">
    <property type="protein sequence ID" value="QDT12941.1"/>
    <property type="molecule type" value="Genomic_DNA"/>
</dbReference>
<protein>
    <recommendedName>
        <fullName evidence="4">DUF2007 domain-containing protein</fullName>
    </recommendedName>
</protein>
<keyword evidence="1" id="KW-0175">Coiled coil</keyword>
<sequence length="587" mass="67820">MSLSPSDLCRHLADELGLIDQRIRRIREANRTGTQRVQKLTQERTDTFVDLAKHYLPELTQQSLRDAWQEVKREVGDILLRKRDRRRQLRAELAANQVQQSELENQLTAAQEKQQAAKLVLSCKVGNFKKLLRDDPLVKQWIDDIAALDRDIECYLAQHERIEADARRKLPAYERSSLFEYLTEQKFGTPEYQGRGAVRRWDRWVAKMIGYDDAKKSYDFLVSTPEYLKKLIDEKQQHYRSLLVQLKHARRQAAVRHGTESQKRDWERLCKVVSALQEQIEEKKWASVVLLGEIDELENPNGSYYHESLKIYQRFLTQLEPDVMRVYAECTESPVDDEICARLRNVQGRIHEEQMASKDRFVEIVLLEKEAATLREIASRLQRAELETPGEILFGSDFDGRRFLREVRHRQLTPDEAWQVICRSLLPNDDPSRQEKETPSQWLPMEATFAAASEFANRSPTSLIPDASSMVMLPMPTAEPSGAKEAFSTMAIFRSAKEAKRIVKLLKSQSISCFMHTHPVGIADDGQEEVDVVVSNQDFGKAAELIRQYQASAGQPWNCSGCHQRVGKGWQRCWHCGRKRTQQSLIA</sequence>
<proteinExistence type="predicted"/>
<evidence type="ECO:0008006" key="4">
    <source>
        <dbReference type="Google" id="ProtNLM"/>
    </source>
</evidence>
<dbReference type="RefSeq" id="WP_145420755.1">
    <property type="nucleotide sequence ID" value="NZ_CP036526.1"/>
</dbReference>
<name>A0A517P0P3_9BACT</name>
<dbReference type="AlphaFoldDB" id="A0A517P0P3"/>